<evidence type="ECO:0000313" key="1">
    <source>
        <dbReference type="EMBL" id="GAH17099.1"/>
    </source>
</evidence>
<dbReference type="InterPro" id="IPR000653">
    <property type="entry name" value="DegT/StrS_aminotransferase"/>
</dbReference>
<dbReference type="InterPro" id="IPR015422">
    <property type="entry name" value="PyrdxlP-dep_Trfase_small"/>
</dbReference>
<proteinExistence type="predicted"/>
<name>X1EJ04_9ZZZZ</name>
<dbReference type="PANTHER" id="PTHR30244">
    <property type="entry name" value="TRANSAMINASE"/>
    <property type="match status" value="1"/>
</dbReference>
<evidence type="ECO:0008006" key="2">
    <source>
        <dbReference type="Google" id="ProtNLM"/>
    </source>
</evidence>
<dbReference type="GO" id="GO:0030170">
    <property type="term" value="F:pyridoxal phosphate binding"/>
    <property type="evidence" value="ECO:0007669"/>
    <property type="project" value="TreeGrafter"/>
</dbReference>
<dbReference type="AlphaFoldDB" id="X1EJ04"/>
<dbReference type="EMBL" id="BART01033071">
    <property type="protein sequence ID" value="GAH17099.1"/>
    <property type="molecule type" value="Genomic_DNA"/>
</dbReference>
<comment type="caution">
    <text evidence="1">The sequence shown here is derived from an EMBL/GenBank/DDBJ whole genome shotgun (WGS) entry which is preliminary data.</text>
</comment>
<reference evidence="1" key="1">
    <citation type="journal article" date="2014" name="Front. Microbiol.">
        <title>High frequency of phylogenetically diverse reductive dehalogenase-homologous genes in deep subseafloor sedimentary metagenomes.</title>
        <authorList>
            <person name="Kawai M."/>
            <person name="Futagami T."/>
            <person name="Toyoda A."/>
            <person name="Takaki Y."/>
            <person name="Nishi S."/>
            <person name="Hori S."/>
            <person name="Arai W."/>
            <person name="Tsubouchi T."/>
            <person name="Morono Y."/>
            <person name="Uchiyama I."/>
            <person name="Ito T."/>
            <person name="Fujiyama A."/>
            <person name="Inagaki F."/>
            <person name="Takami H."/>
        </authorList>
    </citation>
    <scope>NUCLEOTIDE SEQUENCE</scope>
    <source>
        <strain evidence="1">Expedition CK06-06</strain>
    </source>
</reference>
<feature type="non-terminal residue" evidence="1">
    <location>
        <position position="1"/>
    </location>
</feature>
<dbReference type="Gene3D" id="3.90.1150.10">
    <property type="entry name" value="Aspartate Aminotransferase, domain 1"/>
    <property type="match status" value="1"/>
</dbReference>
<protein>
    <recommendedName>
        <fullName evidence="2">UDP-4-amino-4, 6-dideoxy-N-acetyl-beta-L-altrosamine transaminase</fullName>
    </recommendedName>
</protein>
<gene>
    <name evidence="1" type="ORF">S01H4_56955</name>
</gene>
<dbReference type="SUPFAM" id="SSF53383">
    <property type="entry name" value="PLP-dependent transferases"/>
    <property type="match status" value="1"/>
</dbReference>
<dbReference type="GO" id="GO:0000271">
    <property type="term" value="P:polysaccharide biosynthetic process"/>
    <property type="evidence" value="ECO:0007669"/>
    <property type="project" value="TreeGrafter"/>
</dbReference>
<organism evidence="1">
    <name type="scientific">marine sediment metagenome</name>
    <dbReference type="NCBI Taxonomy" id="412755"/>
    <lineage>
        <taxon>unclassified sequences</taxon>
        <taxon>metagenomes</taxon>
        <taxon>ecological metagenomes</taxon>
    </lineage>
</organism>
<dbReference type="PANTHER" id="PTHR30244:SF34">
    <property type="entry name" value="DTDP-4-AMINO-4,6-DIDEOXYGALACTOSE TRANSAMINASE"/>
    <property type="match status" value="1"/>
</dbReference>
<dbReference type="InterPro" id="IPR015424">
    <property type="entry name" value="PyrdxlP-dep_Trfase"/>
</dbReference>
<dbReference type="Pfam" id="PF01041">
    <property type="entry name" value="DegT_DnrJ_EryC1"/>
    <property type="match status" value="1"/>
</dbReference>
<dbReference type="GO" id="GO:0008483">
    <property type="term" value="F:transaminase activity"/>
    <property type="evidence" value="ECO:0007669"/>
    <property type="project" value="TreeGrafter"/>
</dbReference>
<sequence length="83" mass="9626">LRIGRDQFIVELAERNIGSSVHYIPLHVHPYYRDKYGYRPEDFPVAYESYQRLVSLPLHPALSSQDVADVVEAVMEIVRGARR</sequence>
<accession>X1EJ04</accession>